<dbReference type="Pfam" id="PF02894">
    <property type="entry name" value="GFO_IDH_MocA_C"/>
    <property type="match status" value="1"/>
</dbReference>
<dbReference type="SUPFAM" id="SSF55347">
    <property type="entry name" value="Glyceraldehyde-3-phosphate dehydrogenase-like, C-terminal domain"/>
    <property type="match status" value="1"/>
</dbReference>
<accession>A0A1X7R6R4</accession>
<protein>
    <submittedName>
        <fullName evidence="3">Similar to Saccharomyces cerevisiae YMR315W Protein with NADP(H) oxidoreductase activity</fullName>
    </submittedName>
</protein>
<dbReference type="PANTHER" id="PTHR42840:SF5">
    <property type="entry name" value="NAD(P)-BINDING ROSSMANN-FOLD SUPERFAMILY PROTEIN"/>
    <property type="match status" value="1"/>
</dbReference>
<evidence type="ECO:0000313" key="3">
    <source>
        <dbReference type="EMBL" id="SMN21378.1"/>
    </source>
</evidence>
<dbReference type="GO" id="GO:0005737">
    <property type="term" value="C:cytoplasm"/>
    <property type="evidence" value="ECO:0007669"/>
    <property type="project" value="TreeGrafter"/>
</dbReference>
<name>A0A1X7R6R4_9SACH</name>
<feature type="domain" description="Gfo/Idh/MocA-like oxidoreductase C-terminal" evidence="2">
    <location>
        <begin position="141"/>
        <end position="345"/>
    </location>
</feature>
<evidence type="ECO:0000259" key="1">
    <source>
        <dbReference type="Pfam" id="PF01408"/>
    </source>
</evidence>
<organism evidence="3 4">
    <name type="scientific">Maudiozyma saulgeensis</name>
    <dbReference type="NCBI Taxonomy" id="1789683"/>
    <lineage>
        <taxon>Eukaryota</taxon>
        <taxon>Fungi</taxon>
        <taxon>Dikarya</taxon>
        <taxon>Ascomycota</taxon>
        <taxon>Saccharomycotina</taxon>
        <taxon>Saccharomycetes</taxon>
        <taxon>Saccharomycetales</taxon>
        <taxon>Saccharomycetaceae</taxon>
        <taxon>Maudiozyma</taxon>
    </lineage>
</organism>
<dbReference type="EMBL" id="FXLY01000008">
    <property type="protein sequence ID" value="SMN21378.1"/>
    <property type="molecule type" value="Genomic_DNA"/>
</dbReference>
<dbReference type="Proteomes" id="UP000196158">
    <property type="component" value="Unassembled WGS sequence"/>
</dbReference>
<sequence>MSFSPLNVGIVGTGIFARDDHLPAYQKNPEHFKVSAVFNRTRSKALEFAKLAEVPDEKVYSTVDEIMNDPKIDYIDALLPVQFNVQTLQKAIEHKKPIIIEKPIAATMEQAREFVRISENTDIPVAIAENWLCLSFVQEAKKHIKRIGRIVGFSHNFTGPNSKGGKYKATSWRQHAEHLGGSLSDGGVHQIAILTDLLGDFDSVSAFTTKVDTNDQMPDAVFAVIKLKSGAIGNYTYGTRFGATKKTITLKVYGQEGSVLLELNNRDEPVIRVNIGDSKENASEEEVYTVKQDNTYGVGAEMLNFYEAVTKKDKNLVRATPRIAFHHLACIDAFLKSSDDNGNNVKVETI</sequence>
<dbReference type="GO" id="GO:0016491">
    <property type="term" value="F:oxidoreductase activity"/>
    <property type="evidence" value="ECO:0007669"/>
    <property type="project" value="TreeGrafter"/>
</dbReference>
<dbReference type="InterPro" id="IPR036291">
    <property type="entry name" value="NAD(P)-bd_dom_sf"/>
</dbReference>
<dbReference type="STRING" id="1789683.A0A1X7R6R4"/>
<proteinExistence type="predicted"/>
<dbReference type="Pfam" id="PF01408">
    <property type="entry name" value="GFO_IDH_MocA"/>
    <property type="match status" value="1"/>
</dbReference>
<dbReference type="AlphaFoldDB" id="A0A1X7R6R4"/>
<dbReference type="GO" id="GO:0006740">
    <property type="term" value="P:NADPH regeneration"/>
    <property type="evidence" value="ECO:0007669"/>
    <property type="project" value="TreeGrafter"/>
</dbReference>
<evidence type="ECO:0000259" key="2">
    <source>
        <dbReference type="Pfam" id="PF02894"/>
    </source>
</evidence>
<gene>
    <name evidence="3" type="ORF">KASA_0K00165G</name>
</gene>
<dbReference type="Gene3D" id="3.30.360.10">
    <property type="entry name" value="Dihydrodipicolinate Reductase, domain 2"/>
    <property type="match status" value="1"/>
</dbReference>
<dbReference type="InterPro" id="IPR004104">
    <property type="entry name" value="Gfo/Idh/MocA-like_OxRdtase_C"/>
</dbReference>
<reference evidence="3 4" key="1">
    <citation type="submission" date="2017-04" db="EMBL/GenBank/DDBJ databases">
        <authorList>
            <person name="Afonso C.L."/>
            <person name="Miller P.J."/>
            <person name="Scott M.A."/>
            <person name="Spackman E."/>
            <person name="Goraichik I."/>
            <person name="Dimitrov K.M."/>
            <person name="Suarez D.L."/>
            <person name="Swayne D.E."/>
        </authorList>
    </citation>
    <scope>NUCLEOTIDE SEQUENCE [LARGE SCALE GENOMIC DNA]</scope>
</reference>
<dbReference type="Gene3D" id="3.40.50.720">
    <property type="entry name" value="NAD(P)-binding Rossmann-like Domain"/>
    <property type="match status" value="1"/>
</dbReference>
<dbReference type="InterPro" id="IPR000683">
    <property type="entry name" value="Gfo/Idh/MocA-like_OxRdtase_N"/>
</dbReference>
<dbReference type="GO" id="GO:0000166">
    <property type="term" value="F:nucleotide binding"/>
    <property type="evidence" value="ECO:0007669"/>
    <property type="project" value="InterPro"/>
</dbReference>
<keyword evidence="4" id="KW-1185">Reference proteome</keyword>
<dbReference type="OrthoDB" id="64915at2759"/>
<dbReference type="PANTHER" id="PTHR42840">
    <property type="entry name" value="NAD(P)-BINDING ROSSMANN-FOLD SUPERFAMILY PROTEIN-RELATED"/>
    <property type="match status" value="1"/>
</dbReference>
<dbReference type="SUPFAM" id="SSF51735">
    <property type="entry name" value="NAD(P)-binding Rossmann-fold domains"/>
    <property type="match status" value="1"/>
</dbReference>
<feature type="domain" description="Gfo/Idh/MocA-like oxidoreductase N-terminal" evidence="1">
    <location>
        <begin position="6"/>
        <end position="122"/>
    </location>
</feature>
<evidence type="ECO:0000313" key="4">
    <source>
        <dbReference type="Proteomes" id="UP000196158"/>
    </source>
</evidence>